<feature type="transmembrane region" description="Helical" evidence="6">
    <location>
        <begin position="134"/>
        <end position="152"/>
    </location>
</feature>
<dbReference type="PANTHER" id="PTHR32196:SF72">
    <property type="entry name" value="RIBOSE IMPORT PERMEASE PROTEIN RBSC"/>
    <property type="match status" value="1"/>
</dbReference>
<evidence type="ECO:0000313" key="7">
    <source>
        <dbReference type="EMBL" id="GMA31969.1"/>
    </source>
</evidence>
<keyword evidence="5 6" id="KW-0472">Membrane</keyword>
<keyword evidence="2" id="KW-1003">Cell membrane</keyword>
<dbReference type="InterPro" id="IPR001851">
    <property type="entry name" value="ABC_transp_permease"/>
</dbReference>
<comment type="subcellular location">
    <subcellularLocation>
        <location evidence="1">Cell membrane</location>
        <topology evidence="1">Multi-pass membrane protein</topology>
    </subcellularLocation>
</comment>
<feature type="transmembrane region" description="Helical" evidence="6">
    <location>
        <begin position="6"/>
        <end position="27"/>
    </location>
</feature>
<feature type="transmembrane region" description="Helical" evidence="6">
    <location>
        <begin position="85"/>
        <end position="104"/>
    </location>
</feature>
<dbReference type="Proteomes" id="UP001157161">
    <property type="component" value="Unassembled WGS sequence"/>
</dbReference>
<feature type="transmembrane region" description="Helical" evidence="6">
    <location>
        <begin position="39"/>
        <end position="57"/>
    </location>
</feature>
<protein>
    <recommendedName>
        <fullName evidence="9">ABC transporter permease</fullName>
    </recommendedName>
</protein>
<dbReference type="CDD" id="cd06579">
    <property type="entry name" value="TM_PBP1_transp_AraH_like"/>
    <property type="match status" value="1"/>
</dbReference>
<keyword evidence="8" id="KW-1185">Reference proteome</keyword>
<dbReference type="GO" id="GO:0022857">
    <property type="term" value="F:transmembrane transporter activity"/>
    <property type="evidence" value="ECO:0007669"/>
    <property type="project" value="InterPro"/>
</dbReference>
<evidence type="ECO:0000256" key="3">
    <source>
        <dbReference type="ARBA" id="ARBA00022692"/>
    </source>
</evidence>
<keyword evidence="3 6" id="KW-0812">Transmembrane</keyword>
<comment type="caution">
    <text evidence="7">The sequence shown here is derived from an EMBL/GenBank/DDBJ whole genome shotgun (WGS) entry which is preliminary data.</text>
</comment>
<dbReference type="PANTHER" id="PTHR32196">
    <property type="entry name" value="ABC TRANSPORTER PERMEASE PROTEIN YPHD-RELATED-RELATED"/>
    <property type="match status" value="1"/>
</dbReference>
<dbReference type="RefSeq" id="WP_284250693.1">
    <property type="nucleotide sequence ID" value="NZ_BSUM01000001.1"/>
</dbReference>
<dbReference type="AlphaFoldDB" id="A0AA37XF00"/>
<organism evidence="7 8">
    <name type="scientific">Litorihabitans aurantiacus</name>
    <dbReference type="NCBI Taxonomy" id="1930061"/>
    <lineage>
        <taxon>Bacteria</taxon>
        <taxon>Bacillati</taxon>
        <taxon>Actinomycetota</taxon>
        <taxon>Actinomycetes</taxon>
        <taxon>Micrococcales</taxon>
        <taxon>Beutenbergiaceae</taxon>
        <taxon>Litorihabitans</taxon>
    </lineage>
</organism>
<evidence type="ECO:0000313" key="8">
    <source>
        <dbReference type="Proteomes" id="UP001157161"/>
    </source>
</evidence>
<evidence type="ECO:0000256" key="6">
    <source>
        <dbReference type="SAM" id="Phobius"/>
    </source>
</evidence>
<dbReference type="Pfam" id="PF02653">
    <property type="entry name" value="BPD_transp_2"/>
    <property type="match status" value="1"/>
</dbReference>
<name>A0AA37XF00_9MICO</name>
<gene>
    <name evidence="7" type="ORF">GCM10025875_19610</name>
</gene>
<reference evidence="7" key="2">
    <citation type="submission" date="2023-02" db="EMBL/GenBank/DDBJ databases">
        <authorList>
            <person name="Sun Q."/>
            <person name="Mori K."/>
        </authorList>
    </citation>
    <scope>NUCLEOTIDE SEQUENCE</scope>
    <source>
        <strain evidence="7">NBRC 112290</strain>
    </source>
</reference>
<proteinExistence type="predicted"/>
<keyword evidence="4 6" id="KW-1133">Transmembrane helix</keyword>
<accession>A0AA37XF00</accession>
<evidence type="ECO:0000256" key="1">
    <source>
        <dbReference type="ARBA" id="ARBA00004651"/>
    </source>
</evidence>
<sequence>MFLVGWGWPLVAGILGAVLVGALIGFVNGAVVSYLRIPPFIATLAMMLVTIGAALIISNTTPIRFAGVDGFQALATTSLIPGARVPLSVLLLLVMAVVAGVVLARTRLGRYAYAIGSNEEATRLSGIDVRRWKLAIYTFSGVFVGLAGVLAASRLNSAQPTGGQGLELEAIAAVVIGGTSLSGGAAPSPAPPSASSSCRC</sequence>
<reference evidence="7" key="1">
    <citation type="journal article" date="2014" name="Int. J. Syst. Evol. Microbiol.">
        <title>Complete genome sequence of Corynebacterium casei LMG S-19264T (=DSM 44701T), isolated from a smear-ripened cheese.</title>
        <authorList>
            <consortium name="US DOE Joint Genome Institute (JGI-PGF)"/>
            <person name="Walter F."/>
            <person name="Albersmeier A."/>
            <person name="Kalinowski J."/>
            <person name="Ruckert C."/>
        </authorList>
    </citation>
    <scope>NUCLEOTIDE SEQUENCE</scope>
    <source>
        <strain evidence="7">NBRC 112290</strain>
    </source>
</reference>
<evidence type="ECO:0000256" key="4">
    <source>
        <dbReference type="ARBA" id="ARBA00022989"/>
    </source>
</evidence>
<dbReference type="GO" id="GO:0005886">
    <property type="term" value="C:plasma membrane"/>
    <property type="evidence" value="ECO:0007669"/>
    <property type="project" value="UniProtKB-SubCell"/>
</dbReference>
<evidence type="ECO:0008006" key="9">
    <source>
        <dbReference type="Google" id="ProtNLM"/>
    </source>
</evidence>
<dbReference type="EMBL" id="BSUM01000001">
    <property type="protein sequence ID" value="GMA31969.1"/>
    <property type="molecule type" value="Genomic_DNA"/>
</dbReference>
<evidence type="ECO:0000256" key="2">
    <source>
        <dbReference type="ARBA" id="ARBA00022475"/>
    </source>
</evidence>
<evidence type="ECO:0000256" key="5">
    <source>
        <dbReference type="ARBA" id="ARBA00023136"/>
    </source>
</evidence>